<keyword evidence="3" id="KW-1185">Reference proteome</keyword>
<dbReference type="Gene3D" id="2.40.10.270">
    <property type="entry name" value="Bacteriophage SPP1 head-tail adaptor protein"/>
    <property type="match status" value="1"/>
</dbReference>
<dbReference type="EMBL" id="FOXV01000002">
    <property type="protein sequence ID" value="SFQ15350.1"/>
    <property type="molecule type" value="Genomic_DNA"/>
</dbReference>
<feature type="region of interest" description="Disordered" evidence="1">
    <location>
        <begin position="1"/>
        <end position="31"/>
    </location>
</feature>
<name>A0A1I5W6J4_9RHOB</name>
<dbReference type="RefSeq" id="WP_093009437.1">
    <property type="nucleotide sequence ID" value="NZ_FOXV01000002.1"/>
</dbReference>
<evidence type="ECO:0000313" key="2">
    <source>
        <dbReference type="EMBL" id="SFQ15350.1"/>
    </source>
</evidence>
<reference evidence="3" key="1">
    <citation type="submission" date="2016-10" db="EMBL/GenBank/DDBJ databases">
        <authorList>
            <person name="Varghese N."/>
            <person name="Submissions S."/>
        </authorList>
    </citation>
    <scope>NUCLEOTIDE SEQUENCE [LARGE SCALE GENOMIC DNA]</scope>
    <source>
        <strain evidence="3">JCM 10271</strain>
    </source>
</reference>
<dbReference type="STRING" id="93684.SAMN05421853_102158"/>
<sequence length="112" mass="12131">MTAPRLNRKLVLERKTELPDGAGGRSEGWQEVGTLWGEMTPRAGREVQGEGGALTRSGVRIIVRAAPAGSLARPRVQDRFASGTRRFEILAVQEEGPAARYLICTAEERASA</sequence>
<evidence type="ECO:0000313" key="3">
    <source>
        <dbReference type="Proteomes" id="UP000243106"/>
    </source>
</evidence>
<dbReference type="Proteomes" id="UP000243106">
    <property type="component" value="Unassembled WGS sequence"/>
</dbReference>
<accession>A0A1I5W6J4</accession>
<dbReference type="AlphaFoldDB" id="A0A1I5W6J4"/>
<evidence type="ECO:0000256" key="1">
    <source>
        <dbReference type="SAM" id="MobiDB-lite"/>
    </source>
</evidence>
<protein>
    <submittedName>
        <fullName evidence="2">Head-tail adaptor</fullName>
    </submittedName>
</protein>
<proteinExistence type="predicted"/>
<dbReference type="Pfam" id="PF05521">
    <property type="entry name" value="Phage_HCP"/>
    <property type="match status" value="1"/>
</dbReference>
<dbReference type="InterPro" id="IPR038666">
    <property type="entry name" value="SSP1_head-tail_sf"/>
</dbReference>
<gene>
    <name evidence="2" type="ORF">SAMN05421853_102158</name>
</gene>
<dbReference type="InterPro" id="IPR008767">
    <property type="entry name" value="Phage_SPP1_head-tail_adaptor"/>
</dbReference>
<organism evidence="2 3">
    <name type="scientific">Roseivivax halotolerans</name>
    <dbReference type="NCBI Taxonomy" id="93684"/>
    <lineage>
        <taxon>Bacteria</taxon>
        <taxon>Pseudomonadati</taxon>
        <taxon>Pseudomonadota</taxon>
        <taxon>Alphaproteobacteria</taxon>
        <taxon>Rhodobacterales</taxon>
        <taxon>Roseobacteraceae</taxon>
        <taxon>Roseivivax</taxon>
    </lineage>
</organism>